<accession>A0A1E4T0W5</accession>
<dbReference type="Gene3D" id="3.40.20.10">
    <property type="entry name" value="Severin"/>
    <property type="match status" value="1"/>
</dbReference>
<dbReference type="SUPFAM" id="SSF55753">
    <property type="entry name" value="Actin depolymerizing proteins"/>
    <property type="match status" value="1"/>
</dbReference>
<dbReference type="GO" id="GO:0005634">
    <property type="term" value="C:nucleus"/>
    <property type="evidence" value="ECO:0007669"/>
    <property type="project" value="UniProtKB-SubCell"/>
</dbReference>
<proteinExistence type="inferred from homology"/>
<comment type="subcellular location">
    <subcellularLocation>
        <location evidence="2">Cytoplasm</location>
    </subcellularLocation>
    <subcellularLocation>
        <location evidence="2">Nucleus</location>
    </subcellularLocation>
</comment>
<dbReference type="Proteomes" id="UP000094801">
    <property type="component" value="Unassembled WGS sequence"/>
</dbReference>
<dbReference type="Pfam" id="PF00241">
    <property type="entry name" value="Cofilin_ADF"/>
    <property type="match status" value="1"/>
</dbReference>
<organism evidence="4 5">
    <name type="scientific">[Candida] arabinofermentans NRRL YB-2248</name>
    <dbReference type="NCBI Taxonomy" id="983967"/>
    <lineage>
        <taxon>Eukaryota</taxon>
        <taxon>Fungi</taxon>
        <taxon>Dikarya</taxon>
        <taxon>Ascomycota</taxon>
        <taxon>Saccharomycotina</taxon>
        <taxon>Pichiomycetes</taxon>
        <taxon>Pichiales</taxon>
        <taxon>Pichiaceae</taxon>
        <taxon>Ogataea</taxon>
        <taxon>Ogataea/Candida clade</taxon>
    </lineage>
</organism>
<gene>
    <name evidence="4" type="ORF">CANARDRAFT_28188</name>
</gene>
<dbReference type="STRING" id="983967.A0A1E4T0W5"/>
<dbReference type="InterPro" id="IPR002108">
    <property type="entry name" value="ADF-H"/>
</dbReference>
<keyword evidence="2" id="KW-0963">Cytoplasm</keyword>
<name>A0A1E4T0W5_9ASCO</name>
<dbReference type="PANTHER" id="PTHR11249:SF2">
    <property type="entry name" value="GLIA MATURATION FACTOR"/>
    <property type="match status" value="1"/>
</dbReference>
<sequence length="111" mass="13058">MEAQIYNIDSNTYEIKFEESEYPIDSINSLIEELPDNSPRFIILSYPFESKDGRKVNPLIFIYWRPSTSKQDNKMLFAGCLDLFKDQVSASKFIEIVDEEEFEDLVDQIMQ</sequence>
<dbReference type="SMART" id="SM00102">
    <property type="entry name" value="ADF"/>
    <property type="match status" value="1"/>
</dbReference>
<dbReference type="GO" id="GO:0030479">
    <property type="term" value="C:actin cortical patch"/>
    <property type="evidence" value="ECO:0007669"/>
    <property type="project" value="TreeGrafter"/>
</dbReference>
<comment type="similarity">
    <text evidence="1 2">Belongs to the actin-binding proteins ADF family. GMF subfamily.</text>
</comment>
<dbReference type="EMBL" id="KV453852">
    <property type="protein sequence ID" value="ODV85393.1"/>
    <property type="molecule type" value="Genomic_DNA"/>
</dbReference>
<reference evidence="5" key="1">
    <citation type="submission" date="2016-04" db="EMBL/GenBank/DDBJ databases">
        <title>Comparative genomics of biotechnologically important yeasts.</title>
        <authorList>
            <consortium name="DOE Joint Genome Institute"/>
            <person name="Riley R."/>
            <person name="Haridas S."/>
            <person name="Wolfe K.H."/>
            <person name="Lopes M.R."/>
            <person name="Hittinger C.T."/>
            <person name="Goker M."/>
            <person name="Salamov A."/>
            <person name="Wisecaver J."/>
            <person name="Long T.M."/>
            <person name="Aerts A.L."/>
            <person name="Barry K."/>
            <person name="Choi C."/>
            <person name="Clum A."/>
            <person name="Coughlan A.Y."/>
            <person name="Deshpande S."/>
            <person name="Douglass A.P."/>
            <person name="Hanson S.J."/>
            <person name="Klenk H.-P."/>
            <person name="Labutti K."/>
            <person name="Lapidus A."/>
            <person name="Lindquist E."/>
            <person name="Lipzen A."/>
            <person name="Meier-Kolthoff J.P."/>
            <person name="Ohm R.A."/>
            <person name="Otillar R.P."/>
            <person name="Pangilinan J."/>
            <person name="Peng Y."/>
            <person name="Rokas A."/>
            <person name="Rosa C.A."/>
            <person name="Scheuner C."/>
            <person name="Sibirny A.A."/>
            <person name="Slot J.C."/>
            <person name="Stielow J.B."/>
            <person name="Sun H."/>
            <person name="Kurtzman C.P."/>
            <person name="Blackwell M."/>
            <person name="Grigoriev I.V."/>
            <person name="Jeffries T.W."/>
        </authorList>
    </citation>
    <scope>NUCLEOTIDE SEQUENCE [LARGE SCALE GENOMIC DNA]</scope>
    <source>
        <strain evidence="5">NRRL YB-2248</strain>
    </source>
</reference>
<feature type="domain" description="ADF-H" evidence="3">
    <location>
        <begin position="1"/>
        <end position="111"/>
    </location>
</feature>
<evidence type="ECO:0000259" key="3">
    <source>
        <dbReference type="PROSITE" id="PS51263"/>
    </source>
</evidence>
<dbReference type="GO" id="GO:0003779">
    <property type="term" value="F:actin binding"/>
    <property type="evidence" value="ECO:0007669"/>
    <property type="project" value="InterPro"/>
</dbReference>
<dbReference type="GO" id="GO:0034316">
    <property type="term" value="P:negative regulation of Arp2/3 complex-mediated actin nucleation"/>
    <property type="evidence" value="ECO:0007669"/>
    <property type="project" value="TreeGrafter"/>
</dbReference>
<dbReference type="PIRSF" id="PIRSF001788">
    <property type="entry name" value="GMF-beta"/>
    <property type="match status" value="1"/>
</dbReference>
<keyword evidence="2" id="KW-0539">Nucleus</keyword>
<dbReference type="PANTHER" id="PTHR11249">
    <property type="entry name" value="GLIAL FACTOR NATURATION FACTOR"/>
    <property type="match status" value="1"/>
</dbReference>
<dbReference type="GO" id="GO:0071933">
    <property type="term" value="F:Arp2/3 complex binding"/>
    <property type="evidence" value="ECO:0007669"/>
    <property type="project" value="InterPro"/>
</dbReference>
<evidence type="ECO:0000256" key="2">
    <source>
        <dbReference type="PIRNR" id="PIRNR001788"/>
    </source>
</evidence>
<protein>
    <recommendedName>
        <fullName evidence="3">ADF-H domain-containing protein</fullName>
    </recommendedName>
</protein>
<dbReference type="AlphaFoldDB" id="A0A1E4T0W5"/>
<dbReference type="PROSITE" id="PS51263">
    <property type="entry name" value="ADF_H"/>
    <property type="match status" value="1"/>
</dbReference>
<dbReference type="OrthoDB" id="3919494at2759"/>
<evidence type="ECO:0000313" key="5">
    <source>
        <dbReference type="Proteomes" id="UP000094801"/>
    </source>
</evidence>
<dbReference type="InterPro" id="IPR011171">
    <property type="entry name" value="GMF"/>
</dbReference>
<evidence type="ECO:0000256" key="1">
    <source>
        <dbReference type="ARBA" id="ARBA00010055"/>
    </source>
</evidence>
<evidence type="ECO:0000313" key="4">
    <source>
        <dbReference type="EMBL" id="ODV85393.1"/>
    </source>
</evidence>
<dbReference type="InterPro" id="IPR029006">
    <property type="entry name" value="ADF-H/Gelsolin-like_dom_sf"/>
</dbReference>
<keyword evidence="5" id="KW-1185">Reference proteome</keyword>
<dbReference type="GO" id="GO:0071846">
    <property type="term" value="P:actin filament debranching"/>
    <property type="evidence" value="ECO:0007669"/>
    <property type="project" value="InterPro"/>
</dbReference>